<dbReference type="PROSITE" id="PS51729">
    <property type="entry name" value="GNAT_YJDJ"/>
    <property type="match status" value="1"/>
</dbReference>
<dbReference type="eggNOG" id="COG2388">
    <property type="taxonomic scope" value="Bacteria"/>
</dbReference>
<reference evidence="5 9" key="5">
    <citation type="submission" date="2020-12" db="EMBL/GenBank/DDBJ databases">
        <title>Whole genome sequencing and de novo assembly of Staphylococcus pseudintermedius: a novel pangenome approach to unravel pathogenesis of canine pyoderma.</title>
        <authorList>
            <person name="Ferrer L."/>
            <person name="Perez D."/>
            <person name="Fonticoba R."/>
            <person name="Vines J."/>
            <person name="Fabregas N."/>
            <person name="Madronero S."/>
            <person name="Meroni G."/>
            <person name="Martino P."/>
            <person name="Martinez S."/>
            <person name="Cusco A."/>
            <person name="Migura L."/>
            <person name="Francino O."/>
        </authorList>
    </citation>
    <scope>NUCLEOTIDE SEQUENCE [LARGE SCALE GENOMIC DNA]</scope>
    <source>
        <strain evidence="5 9">HSP080</strain>
    </source>
</reference>
<gene>
    <name evidence="4" type="ORF">DD902_09695</name>
    <name evidence="6" type="ORF">DV961_00760</name>
    <name evidence="3" type="ORF">EGV54_05390</name>
    <name evidence="5" type="ORF">JGZ15_03890</name>
</gene>
<evidence type="ECO:0000313" key="8">
    <source>
        <dbReference type="Proteomes" id="UP000256409"/>
    </source>
</evidence>
<reference evidence="8" key="3">
    <citation type="journal article" date="2018" name="Vet. Microbiol.">
        <title>Molecular epidemiology of methicillin-resistant staphylococci amongst veterinary personnel, personnel-owned pets, patients and the hospital environment of two companion animal veterinary hospitals.</title>
        <authorList>
            <person name="Worthing K.A."/>
            <person name="Brown J."/>
            <person name="Gerber L."/>
            <person name="Abraham S."/>
            <person name="Trott D."/>
            <person name="Norris J.M."/>
        </authorList>
    </citation>
    <scope>NUCLEOTIDE SEQUENCE [LARGE SCALE GENOMIC DNA]</scope>
    <source>
        <strain evidence="8">ST496-2</strain>
    </source>
</reference>
<dbReference type="Pfam" id="PF14542">
    <property type="entry name" value="Acetyltransf_CG"/>
    <property type="match status" value="1"/>
</dbReference>
<dbReference type="InterPro" id="IPR031165">
    <property type="entry name" value="GNAT_YJDJ"/>
</dbReference>
<dbReference type="PANTHER" id="PTHR31435">
    <property type="entry name" value="PROTEIN NATD1"/>
    <property type="match status" value="1"/>
</dbReference>
<reference evidence="4 7" key="1">
    <citation type="journal article" date="2018" name="Vet. Microbiol.">
        <title>Clonal diversity and geographic distribution of methicillin-resistant Staphylococcus pseudintermedius from Australian animals: Discovery of novel sequence types.</title>
        <authorList>
            <person name="Worthing K.A."/>
            <person name="Abraham S."/>
            <person name="Coombs G.W."/>
            <person name="Pang S."/>
            <person name="Saputra S."/>
            <person name="Jordan D."/>
            <person name="Trott D.J."/>
            <person name="Norris J.M."/>
        </authorList>
    </citation>
    <scope>NUCLEOTIDE SEQUENCE [LARGE SCALE GENOMIC DNA]</scope>
    <source>
        <strain evidence="4 7">ST525 1</strain>
    </source>
</reference>
<dbReference type="PROSITE" id="PS51186">
    <property type="entry name" value="GNAT"/>
    <property type="match status" value="1"/>
</dbReference>
<protein>
    <submittedName>
        <fullName evidence="4">N-acetyltransferase</fullName>
    </submittedName>
</protein>
<organism evidence="4 7">
    <name type="scientific">Staphylococcus pseudintermedius</name>
    <dbReference type="NCBI Taxonomy" id="283734"/>
    <lineage>
        <taxon>Bacteria</taxon>
        <taxon>Bacillati</taxon>
        <taxon>Bacillota</taxon>
        <taxon>Bacilli</taxon>
        <taxon>Bacillales</taxon>
        <taxon>Staphylococcaceae</taxon>
        <taxon>Staphylococcus</taxon>
        <taxon>Staphylococcus intermedius group</taxon>
    </lineage>
</organism>
<feature type="domain" description="N-acetyltransferase" evidence="2">
    <location>
        <begin position="4"/>
        <end position="93"/>
    </location>
</feature>
<dbReference type="GO" id="GO:0016747">
    <property type="term" value="F:acyltransferase activity, transferring groups other than amino-acyl groups"/>
    <property type="evidence" value="ECO:0007669"/>
    <property type="project" value="InterPro"/>
</dbReference>
<evidence type="ECO:0000313" key="3">
    <source>
        <dbReference type="EMBL" id="EGQ4384527.1"/>
    </source>
</evidence>
<feature type="domain" description="N-acetyltransferase" evidence="1">
    <location>
        <begin position="1"/>
        <end position="93"/>
    </location>
</feature>
<dbReference type="EMBL" id="QEIT01000052">
    <property type="protein sequence ID" value="PWZ74002.1"/>
    <property type="molecule type" value="Genomic_DNA"/>
</dbReference>
<dbReference type="Proteomes" id="UP000600220">
    <property type="component" value="Unassembled WGS sequence"/>
</dbReference>
<dbReference type="EMBL" id="AAXKXX010000005">
    <property type="protein sequence ID" value="EGQ4384527.1"/>
    <property type="molecule type" value="Genomic_DNA"/>
</dbReference>
<dbReference type="AlphaFoldDB" id="A0A166R7W3"/>
<sequence length="93" mass="10525">MSENVKAGHHKFYYGETENRPDAQILFSYYDTNVIDVYSTYVSPSLRGGGVAKQLFDAVIEKAKNENLKIIPSCSYVAHQFERDASLAPYRAE</sequence>
<evidence type="ECO:0000259" key="1">
    <source>
        <dbReference type="PROSITE" id="PS51186"/>
    </source>
</evidence>
<reference evidence="3 10" key="4">
    <citation type="submission" date="2018-11" db="EMBL/GenBank/DDBJ databases">
        <authorList>
            <consortium name="Veterinary Laboratory Investigation and Response Network"/>
        </authorList>
    </citation>
    <scope>NUCLEOTIDE SEQUENCE [LARGE SCALE GENOMIC DNA]</scope>
    <source>
        <strain evidence="3 10">SPSE-18-VL-LA-PA-Ryan-0021</strain>
    </source>
</reference>
<dbReference type="PANTHER" id="PTHR31435:SF10">
    <property type="entry name" value="BSR4717 PROTEIN"/>
    <property type="match status" value="1"/>
</dbReference>
<dbReference type="GeneID" id="93823339"/>
<evidence type="ECO:0000313" key="10">
    <source>
        <dbReference type="Proteomes" id="UP000600220"/>
    </source>
</evidence>
<dbReference type="OrthoDB" id="9793389at2"/>
<dbReference type="EMBL" id="QQPC01000005">
    <property type="protein sequence ID" value="REA84070.1"/>
    <property type="molecule type" value="Genomic_DNA"/>
</dbReference>
<evidence type="ECO:0000313" key="4">
    <source>
        <dbReference type="EMBL" id="PWZ74002.1"/>
    </source>
</evidence>
<name>A0A166R7W3_STAPS</name>
<evidence type="ECO:0000313" key="5">
    <source>
        <dbReference type="EMBL" id="QQM98793.1"/>
    </source>
</evidence>
<accession>A0A166R7W3</accession>
<dbReference type="Proteomes" id="UP000256409">
    <property type="component" value="Unassembled WGS sequence"/>
</dbReference>
<proteinExistence type="predicted"/>
<dbReference type="InterPro" id="IPR045057">
    <property type="entry name" value="Gcn5-rel_NAT"/>
</dbReference>
<keyword evidence="10" id="KW-1185">Reference proteome</keyword>
<dbReference type="SUPFAM" id="SSF55729">
    <property type="entry name" value="Acyl-CoA N-acyltransferases (Nat)"/>
    <property type="match status" value="1"/>
</dbReference>
<dbReference type="InterPro" id="IPR000182">
    <property type="entry name" value="GNAT_dom"/>
</dbReference>
<dbReference type="CDD" id="cd04301">
    <property type="entry name" value="NAT_SF"/>
    <property type="match status" value="1"/>
</dbReference>
<dbReference type="EMBL" id="CP066884">
    <property type="protein sequence ID" value="QQM98793.1"/>
    <property type="molecule type" value="Genomic_DNA"/>
</dbReference>
<evidence type="ECO:0000313" key="6">
    <source>
        <dbReference type="EMBL" id="REA84070.1"/>
    </source>
</evidence>
<evidence type="ECO:0000259" key="2">
    <source>
        <dbReference type="PROSITE" id="PS51729"/>
    </source>
</evidence>
<keyword evidence="4" id="KW-0808">Transferase</keyword>
<dbReference type="Proteomes" id="UP000246800">
    <property type="component" value="Unassembled WGS sequence"/>
</dbReference>
<dbReference type="InterPro" id="IPR016181">
    <property type="entry name" value="Acyl_CoA_acyltransferase"/>
</dbReference>
<dbReference type="Proteomes" id="UP000595859">
    <property type="component" value="Chromosome"/>
</dbReference>
<dbReference type="RefSeq" id="WP_014613440.1">
    <property type="nucleotide sequence ID" value="NZ_AP019372.1"/>
</dbReference>
<reference evidence="6" key="2">
    <citation type="journal article" date="2018" name="Vet. Microbiol.">
        <title>Methicillin-resistant staphylococci amongst veterinary personnel, personnel-owned pets, patients and the hospital environment of two small animal veterinary hospitals.</title>
        <authorList>
            <person name="Worthing K.A."/>
            <person name="Brown J."/>
            <person name="Gerber L."/>
            <person name="Abraham S."/>
            <person name="Trott D."/>
            <person name="Norris J.M."/>
        </authorList>
    </citation>
    <scope>NUCLEOTIDE SEQUENCE</scope>
    <source>
        <strain evidence="6">ST496-2</strain>
    </source>
</reference>
<dbReference type="Gene3D" id="3.40.630.30">
    <property type="match status" value="1"/>
</dbReference>
<evidence type="ECO:0000313" key="9">
    <source>
        <dbReference type="Proteomes" id="UP000595859"/>
    </source>
</evidence>
<evidence type="ECO:0000313" key="7">
    <source>
        <dbReference type="Proteomes" id="UP000246800"/>
    </source>
</evidence>
<dbReference type="OMA" id="CSYIAKK"/>